<dbReference type="NCBIfam" id="TIGR04085">
    <property type="entry name" value="rSAM_more_4Fe4S"/>
    <property type="match status" value="1"/>
</dbReference>
<evidence type="ECO:0000256" key="7">
    <source>
        <dbReference type="ARBA" id="ARBA00023004"/>
    </source>
</evidence>
<comment type="cofactor">
    <cofactor evidence="1">
        <name>[4Fe-4S] cluster</name>
        <dbReference type="ChEBI" id="CHEBI:49883"/>
    </cofactor>
</comment>
<gene>
    <name evidence="10" type="ORF">ANK2_4065</name>
</gene>
<proteinExistence type="inferred from homology"/>
<dbReference type="GO" id="GO:0018189">
    <property type="term" value="P:pyrroloquinoline quinone biosynthetic process"/>
    <property type="evidence" value="ECO:0007669"/>
    <property type="project" value="UniProtKB-KW"/>
</dbReference>
<dbReference type="InterPro" id="IPR017200">
    <property type="entry name" value="PqqE-like"/>
</dbReference>
<evidence type="ECO:0000256" key="6">
    <source>
        <dbReference type="ARBA" id="ARBA00023002"/>
    </source>
</evidence>
<keyword evidence="6" id="KW-0560">Oxidoreductase</keyword>
<keyword evidence="4" id="KW-0479">Metal-binding</keyword>
<feature type="domain" description="Radical SAM core" evidence="9">
    <location>
        <begin position="13"/>
        <end position="230"/>
    </location>
</feature>
<dbReference type="HAMAP" id="MF_00660">
    <property type="entry name" value="PqqE"/>
    <property type="match status" value="1"/>
</dbReference>
<evidence type="ECO:0000259" key="9">
    <source>
        <dbReference type="PROSITE" id="PS51918"/>
    </source>
</evidence>
<reference evidence="10" key="1">
    <citation type="submission" date="2019-03" db="EMBL/GenBank/DDBJ databases">
        <authorList>
            <person name="Danneels B."/>
        </authorList>
    </citation>
    <scope>NUCLEOTIDE SEQUENCE</scope>
</reference>
<keyword evidence="8" id="KW-0411">Iron-sulfur</keyword>
<dbReference type="PIRSF" id="PIRSF037420">
    <property type="entry name" value="PQQ_syn_pqqE"/>
    <property type="match status" value="1"/>
</dbReference>
<dbReference type="InterPro" id="IPR023885">
    <property type="entry name" value="4Fe4S-binding_SPASM_dom"/>
</dbReference>
<keyword evidence="2" id="KW-0004">4Fe-4S</keyword>
<evidence type="ECO:0000256" key="5">
    <source>
        <dbReference type="ARBA" id="ARBA00022905"/>
    </source>
</evidence>
<dbReference type="Gene3D" id="3.20.20.70">
    <property type="entry name" value="Aldolase class I"/>
    <property type="match status" value="1"/>
</dbReference>
<dbReference type="AlphaFoldDB" id="A0A484SE04"/>
<evidence type="ECO:0000256" key="8">
    <source>
        <dbReference type="ARBA" id="ARBA00023014"/>
    </source>
</evidence>
<keyword evidence="3" id="KW-0949">S-adenosyl-L-methionine</keyword>
<dbReference type="InterPro" id="IPR058240">
    <property type="entry name" value="rSAM_sf"/>
</dbReference>
<dbReference type="GO" id="GO:0051539">
    <property type="term" value="F:4 iron, 4 sulfur cluster binding"/>
    <property type="evidence" value="ECO:0007669"/>
    <property type="project" value="UniProtKB-KW"/>
</dbReference>
<keyword evidence="7" id="KW-0408">Iron</keyword>
<keyword evidence="5" id="KW-0884">PQQ biosynthesis</keyword>
<dbReference type="SFLD" id="SFLDF00280">
    <property type="entry name" value="coenzyme_PQQ_synthesis_protein"/>
    <property type="match status" value="1"/>
</dbReference>
<dbReference type="SFLD" id="SFLDG01067">
    <property type="entry name" value="SPASM/twitch_domain_containing"/>
    <property type="match status" value="1"/>
</dbReference>
<evidence type="ECO:0000256" key="4">
    <source>
        <dbReference type="ARBA" id="ARBA00022723"/>
    </source>
</evidence>
<evidence type="ECO:0000313" key="10">
    <source>
        <dbReference type="EMBL" id="VFR60884.1"/>
    </source>
</evidence>
<organism evidence="10">
    <name type="scientific">plant metagenome</name>
    <dbReference type="NCBI Taxonomy" id="1297885"/>
    <lineage>
        <taxon>unclassified sequences</taxon>
        <taxon>metagenomes</taxon>
        <taxon>organismal metagenomes</taxon>
    </lineage>
</organism>
<dbReference type="CDD" id="cd01335">
    <property type="entry name" value="Radical_SAM"/>
    <property type="match status" value="1"/>
</dbReference>
<accession>A0A484SE04</accession>
<dbReference type="InterPro" id="IPR050377">
    <property type="entry name" value="Radical_SAM_PqqE_MftC-like"/>
</dbReference>
<dbReference type="Pfam" id="PF04055">
    <property type="entry name" value="Radical_SAM"/>
    <property type="match status" value="1"/>
</dbReference>
<dbReference type="SUPFAM" id="SSF102114">
    <property type="entry name" value="Radical SAM enzymes"/>
    <property type="match status" value="1"/>
</dbReference>
<dbReference type="InterPro" id="IPR011843">
    <property type="entry name" value="PQQ_synth_PqqE_bac"/>
</dbReference>
<dbReference type="PROSITE" id="PS51918">
    <property type="entry name" value="RADICAL_SAM"/>
    <property type="match status" value="1"/>
</dbReference>
<protein>
    <submittedName>
        <fullName evidence="10">Coenzyme PQQ synthesis protein E</fullName>
    </submittedName>
</protein>
<sequence length="373" mass="40527">MNARAPVKLVQEVGPPLAITLELTHRCPLACPYCSNPEQLLAREAEMPESTWRQVIDQAADLGVLQVHFTGGEPVLHPGIVGLVAHARARDLYSNLITSGVGLRREKLDALVDAGLDHLQLSIQDSDAQGSDRISGMSGSLARKLEVAAWCRDTGVSFTLNAVVHRHNMAHIGDIIELAIGMGANRLEIAHVQYHGWALRNRTALMPTQAQVLAADAQVRDARARLAGKLVIDYVAPDYYSDAPKACMGGWGRQMLTITPDGRAMPCHAASSIPDMDFPSVKAHALRWIWTSSEAFTRYRGTSWMPEPCTSCELRERDWGGCRCQALALAGDAGATDPACSRSPLHARMRALAQAESQAAAPAFVYRRLKRAG</sequence>
<dbReference type="PANTHER" id="PTHR11228:SF7">
    <property type="entry name" value="PQQA PEPTIDE CYCLASE"/>
    <property type="match status" value="1"/>
</dbReference>
<dbReference type="SFLD" id="SFLDG01386">
    <property type="entry name" value="main_SPASM_domain-containing"/>
    <property type="match status" value="1"/>
</dbReference>
<name>A0A484SE04_9ZZZZ</name>
<dbReference type="EMBL" id="CAADIF010000005">
    <property type="protein sequence ID" value="VFR60884.1"/>
    <property type="molecule type" value="Genomic_DNA"/>
</dbReference>
<dbReference type="NCBIfam" id="TIGR02109">
    <property type="entry name" value="PQQ_syn_pqqE"/>
    <property type="match status" value="1"/>
</dbReference>
<dbReference type="InterPro" id="IPR006638">
    <property type="entry name" value="Elp3/MiaA/NifB-like_rSAM"/>
</dbReference>
<dbReference type="PANTHER" id="PTHR11228">
    <property type="entry name" value="RADICAL SAM DOMAIN PROTEIN"/>
    <property type="match status" value="1"/>
</dbReference>
<evidence type="ECO:0000256" key="2">
    <source>
        <dbReference type="ARBA" id="ARBA00022485"/>
    </source>
</evidence>
<dbReference type="InterPro" id="IPR007197">
    <property type="entry name" value="rSAM"/>
</dbReference>
<dbReference type="Pfam" id="PF13186">
    <property type="entry name" value="SPASM"/>
    <property type="match status" value="1"/>
</dbReference>
<evidence type="ECO:0000256" key="3">
    <source>
        <dbReference type="ARBA" id="ARBA00022691"/>
    </source>
</evidence>
<dbReference type="SMART" id="SM00729">
    <property type="entry name" value="Elp3"/>
    <property type="match status" value="1"/>
</dbReference>
<dbReference type="GO" id="GO:0016491">
    <property type="term" value="F:oxidoreductase activity"/>
    <property type="evidence" value="ECO:0007669"/>
    <property type="project" value="UniProtKB-KW"/>
</dbReference>
<evidence type="ECO:0000256" key="1">
    <source>
        <dbReference type="ARBA" id="ARBA00001966"/>
    </source>
</evidence>
<dbReference type="GO" id="GO:0046872">
    <property type="term" value="F:metal ion binding"/>
    <property type="evidence" value="ECO:0007669"/>
    <property type="project" value="UniProtKB-KW"/>
</dbReference>
<dbReference type="SFLD" id="SFLDS00029">
    <property type="entry name" value="Radical_SAM"/>
    <property type="match status" value="1"/>
</dbReference>
<dbReference type="InterPro" id="IPR013785">
    <property type="entry name" value="Aldolase_TIM"/>
</dbReference>